<feature type="compositionally biased region" description="Basic residues" evidence="1">
    <location>
        <begin position="22"/>
        <end position="32"/>
    </location>
</feature>
<accession>B4H4N6</accession>
<keyword evidence="3" id="KW-1185">Reference proteome</keyword>
<feature type="region of interest" description="Disordered" evidence="1">
    <location>
        <begin position="19"/>
        <end position="86"/>
    </location>
</feature>
<evidence type="ECO:0000313" key="2">
    <source>
        <dbReference type="EMBL" id="EDW32648.1"/>
    </source>
</evidence>
<gene>
    <name evidence="2" type="primary">Dper\GL18295</name>
    <name evidence="2" type="ORF">Dper_GL18295</name>
</gene>
<dbReference type="HOGENOM" id="CLU_2006264_0_0_1"/>
<sequence length="124" mass="13919">MWTGDRELGAGLGQVRPVAGFQHHHHHHHHQHPAAAGRPTARPPKKGSTELCRLSGTHRQSPHKPHAACHTLTPPQPRQSNDLTEFHPGRSGAIFWDPRVLPCDSFPPQDALKLKLNLKLIFRY</sequence>
<reference evidence="2 3" key="1">
    <citation type="journal article" date="2007" name="Nature">
        <title>Evolution of genes and genomes on the Drosophila phylogeny.</title>
        <authorList>
            <consortium name="Drosophila 12 Genomes Consortium"/>
            <person name="Clark A.G."/>
            <person name="Eisen M.B."/>
            <person name="Smith D.R."/>
            <person name="Bergman C.M."/>
            <person name="Oliver B."/>
            <person name="Markow T.A."/>
            <person name="Kaufman T.C."/>
            <person name="Kellis M."/>
            <person name="Gelbart W."/>
            <person name="Iyer V.N."/>
            <person name="Pollard D.A."/>
            <person name="Sackton T.B."/>
            <person name="Larracuente A.M."/>
            <person name="Singh N.D."/>
            <person name="Abad J.P."/>
            <person name="Abt D.N."/>
            <person name="Adryan B."/>
            <person name="Aguade M."/>
            <person name="Akashi H."/>
            <person name="Anderson W.W."/>
            <person name="Aquadro C.F."/>
            <person name="Ardell D.H."/>
            <person name="Arguello R."/>
            <person name="Artieri C.G."/>
            <person name="Barbash D.A."/>
            <person name="Barker D."/>
            <person name="Barsanti P."/>
            <person name="Batterham P."/>
            <person name="Batzoglou S."/>
            <person name="Begun D."/>
            <person name="Bhutkar A."/>
            <person name="Blanco E."/>
            <person name="Bosak S.A."/>
            <person name="Bradley R.K."/>
            <person name="Brand A.D."/>
            <person name="Brent M.R."/>
            <person name="Brooks A.N."/>
            <person name="Brown R.H."/>
            <person name="Butlin R.K."/>
            <person name="Caggese C."/>
            <person name="Calvi B.R."/>
            <person name="Bernardo de Carvalho A."/>
            <person name="Caspi A."/>
            <person name="Castrezana S."/>
            <person name="Celniker S.E."/>
            <person name="Chang J.L."/>
            <person name="Chapple C."/>
            <person name="Chatterji S."/>
            <person name="Chinwalla A."/>
            <person name="Civetta A."/>
            <person name="Clifton S.W."/>
            <person name="Comeron J.M."/>
            <person name="Costello J.C."/>
            <person name="Coyne J.A."/>
            <person name="Daub J."/>
            <person name="David R.G."/>
            <person name="Delcher A.L."/>
            <person name="Delehaunty K."/>
            <person name="Do C.B."/>
            <person name="Ebling H."/>
            <person name="Edwards K."/>
            <person name="Eickbush T."/>
            <person name="Evans J.D."/>
            <person name="Filipski A."/>
            <person name="Findeiss S."/>
            <person name="Freyhult E."/>
            <person name="Fulton L."/>
            <person name="Fulton R."/>
            <person name="Garcia A.C."/>
            <person name="Gardiner A."/>
            <person name="Garfield D.A."/>
            <person name="Garvin B.E."/>
            <person name="Gibson G."/>
            <person name="Gilbert D."/>
            <person name="Gnerre S."/>
            <person name="Godfrey J."/>
            <person name="Good R."/>
            <person name="Gotea V."/>
            <person name="Gravely B."/>
            <person name="Greenberg A.J."/>
            <person name="Griffiths-Jones S."/>
            <person name="Gross S."/>
            <person name="Guigo R."/>
            <person name="Gustafson E.A."/>
            <person name="Haerty W."/>
            <person name="Hahn M.W."/>
            <person name="Halligan D.L."/>
            <person name="Halpern A.L."/>
            <person name="Halter G.M."/>
            <person name="Han M.V."/>
            <person name="Heger A."/>
            <person name="Hillier L."/>
            <person name="Hinrichs A.S."/>
            <person name="Holmes I."/>
            <person name="Hoskins R.A."/>
            <person name="Hubisz M.J."/>
            <person name="Hultmark D."/>
            <person name="Huntley M.A."/>
            <person name="Jaffe D.B."/>
            <person name="Jagadeeshan S."/>
            <person name="Jeck W.R."/>
            <person name="Johnson J."/>
            <person name="Jones C.D."/>
            <person name="Jordan W.C."/>
            <person name="Karpen G.H."/>
            <person name="Kataoka E."/>
            <person name="Keightley P.D."/>
            <person name="Kheradpour P."/>
            <person name="Kirkness E.F."/>
            <person name="Koerich L.B."/>
            <person name="Kristiansen K."/>
            <person name="Kudrna D."/>
            <person name="Kulathinal R.J."/>
            <person name="Kumar S."/>
            <person name="Kwok R."/>
            <person name="Lander E."/>
            <person name="Langley C.H."/>
            <person name="Lapoint R."/>
            <person name="Lazzaro B.P."/>
            <person name="Lee S.J."/>
            <person name="Levesque L."/>
            <person name="Li R."/>
            <person name="Lin C.F."/>
            <person name="Lin M.F."/>
            <person name="Lindblad-Toh K."/>
            <person name="Llopart A."/>
            <person name="Long M."/>
            <person name="Low L."/>
            <person name="Lozovsky E."/>
            <person name="Lu J."/>
            <person name="Luo M."/>
            <person name="Machado C.A."/>
            <person name="Makalowski W."/>
            <person name="Marzo M."/>
            <person name="Matsuda M."/>
            <person name="Matzkin L."/>
            <person name="McAllister B."/>
            <person name="McBride C.S."/>
            <person name="McKernan B."/>
            <person name="McKernan K."/>
            <person name="Mendez-Lago M."/>
            <person name="Minx P."/>
            <person name="Mollenhauer M.U."/>
            <person name="Montooth K."/>
            <person name="Mount S.M."/>
            <person name="Mu X."/>
            <person name="Myers E."/>
            <person name="Negre B."/>
            <person name="Newfeld S."/>
            <person name="Nielsen R."/>
            <person name="Noor M.A."/>
            <person name="O'Grady P."/>
            <person name="Pachter L."/>
            <person name="Papaceit M."/>
            <person name="Parisi M.J."/>
            <person name="Parisi M."/>
            <person name="Parts L."/>
            <person name="Pedersen J.S."/>
            <person name="Pesole G."/>
            <person name="Phillippy A.M."/>
            <person name="Ponting C.P."/>
            <person name="Pop M."/>
            <person name="Porcelli D."/>
            <person name="Powell J.R."/>
            <person name="Prohaska S."/>
            <person name="Pruitt K."/>
            <person name="Puig M."/>
            <person name="Quesneville H."/>
            <person name="Ram K.R."/>
            <person name="Rand D."/>
            <person name="Rasmussen M.D."/>
            <person name="Reed L.K."/>
            <person name="Reenan R."/>
            <person name="Reily A."/>
            <person name="Remington K.A."/>
            <person name="Rieger T.T."/>
            <person name="Ritchie M.G."/>
            <person name="Robin C."/>
            <person name="Rogers Y.H."/>
            <person name="Rohde C."/>
            <person name="Rozas J."/>
            <person name="Rubenfield M.J."/>
            <person name="Ruiz A."/>
            <person name="Russo S."/>
            <person name="Salzberg S.L."/>
            <person name="Sanchez-Gracia A."/>
            <person name="Saranga D.J."/>
            <person name="Sato H."/>
            <person name="Schaeffer S.W."/>
            <person name="Schatz M.C."/>
            <person name="Schlenke T."/>
            <person name="Schwartz R."/>
            <person name="Segarra C."/>
            <person name="Singh R.S."/>
            <person name="Sirot L."/>
            <person name="Sirota M."/>
            <person name="Sisneros N.B."/>
            <person name="Smith C.D."/>
            <person name="Smith T.F."/>
            <person name="Spieth J."/>
            <person name="Stage D.E."/>
            <person name="Stark A."/>
            <person name="Stephan W."/>
            <person name="Strausberg R.L."/>
            <person name="Strempel S."/>
            <person name="Sturgill D."/>
            <person name="Sutton G."/>
            <person name="Sutton G.G."/>
            <person name="Tao W."/>
            <person name="Teichmann S."/>
            <person name="Tobari Y.N."/>
            <person name="Tomimura Y."/>
            <person name="Tsolas J.M."/>
            <person name="Valente V.L."/>
            <person name="Venter E."/>
            <person name="Venter J.C."/>
            <person name="Vicario S."/>
            <person name="Vieira F.G."/>
            <person name="Vilella A.J."/>
            <person name="Villasante A."/>
            <person name="Walenz B."/>
            <person name="Wang J."/>
            <person name="Wasserman M."/>
            <person name="Watts T."/>
            <person name="Wilson D."/>
            <person name="Wilson R.K."/>
            <person name="Wing R.A."/>
            <person name="Wolfner M.F."/>
            <person name="Wong A."/>
            <person name="Wong G.K."/>
            <person name="Wu C.I."/>
            <person name="Wu G."/>
            <person name="Yamamoto D."/>
            <person name="Yang H.P."/>
            <person name="Yang S.P."/>
            <person name="Yorke J.A."/>
            <person name="Yoshida K."/>
            <person name="Zdobnov E."/>
            <person name="Zhang P."/>
            <person name="Zhang Y."/>
            <person name="Zimin A.V."/>
            <person name="Baldwin J."/>
            <person name="Abdouelleil A."/>
            <person name="Abdulkadir J."/>
            <person name="Abebe A."/>
            <person name="Abera B."/>
            <person name="Abreu J."/>
            <person name="Acer S.C."/>
            <person name="Aftuck L."/>
            <person name="Alexander A."/>
            <person name="An P."/>
            <person name="Anderson E."/>
            <person name="Anderson S."/>
            <person name="Arachi H."/>
            <person name="Azer M."/>
            <person name="Bachantsang P."/>
            <person name="Barry A."/>
            <person name="Bayul T."/>
            <person name="Berlin A."/>
            <person name="Bessette D."/>
            <person name="Bloom T."/>
            <person name="Blye J."/>
            <person name="Boguslavskiy L."/>
            <person name="Bonnet C."/>
            <person name="Boukhgalter B."/>
            <person name="Bourzgui I."/>
            <person name="Brown A."/>
            <person name="Cahill P."/>
            <person name="Channer S."/>
            <person name="Cheshatsang Y."/>
            <person name="Chuda L."/>
            <person name="Citroen M."/>
            <person name="Collymore A."/>
            <person name="Cooke P."/>
            <person name="Costello M."/>
            <person name="D'Aco K."/>
            <person name="Daza R."/>
            <person name="De Haan G."/>
            <person name="DeGray S."/>
            <person name="DeMaso C."/>
            <person name="Dhargay N."/>
            <person name="Dooley K."/>
            <person name="Dooley E."/>
            <person name="Doricent M."/>
            <person name="Dorje P."/>
            <person name="Dorjee K."/>
            <person name="Dupes A."/>
            <person name="Elong R."/>
            <person name="Falk J."/>
            <person name="Farina A."/>
            <person name="Faro S."/>
            <person name="Ferguson D."/>
            <person name="Fisher S."/>
            <person name="Foley C.D."/>
            <person name="Franke A."/>
            <person name="Friedrich D."/>
            <person name="Gadbois L."/>
            <person name="Gearin G."/>
            <person name="Gearin C.R."/>
            <person name="Giannoukos G."/>
            <person name="Goode T."/>
            <person name="Graham J."/>
            <person name="Grandbois E."/>
            <person name="Grewal S."/>
            <person name="Gyaltsen K."/>
            <person name="Hafez N."/>
            <person name="Hagos B."/>
            <person name="Hall J."/>
            <person name="Henson C."/>
            <person name="Hollinger A."/>
            <person name="Honan T."/>
            <person name="Huard M.D."/>
            <person name="Hughes L."/>
            <person name="Hurhula B."/>
            <person name="Husby M.E."/>
            <person name="Kamat A."/>
            <person name="Kanga B."/>
            <person name="Kashin S."/>
            <person name="Khazanovich D."/>
            <person name="Kisner P."/>
            <person name="Lance K."/>
            <person name="Lara M."/>
            <person name="Lee W."/>
            <person name="Lennon N."/>
            <person name="Letendre F."/>
            <person name="LeVine R."/>
            <person name="Lipovsky A."/>
            <person name="Liu X."/>
            <person name="Liu J."/>
            <person name="Liu S."/>
            <person name="Lokyitsang T."/>
            <person name="Lokyitsang Y."/>
            <person name="Lubonja R."/>
            <person name="Lui A."/>
            <person name="MacDonald P."/>
            <person name="Magnisalis V."/>
            <person name="Maru K."/>
            <person name="Matthews C."/>
            <person name="McCusker W."/>
            <person name="McDonough S."/>
            <person name="Mehta T."/>
            <person name="Meldrim J."/>
            <person name="Meneus L."/>
            <person name="Mihai O."/>
            <person name="Mihalev A."/>
            <person name="Mihova T."/>
            <person name="Mittelman R."/>
            <person name="Mlenga V."/>
            <person name="Montmayeur A."/>
            <person name="Mulrain L."/>
            <person name="Navidi A."/>
            <person name="Naylor J."/>
            <person name="Negash T."/>
            <person name="Nguyen T."/>
            <person name="Nguyen N."/>
            <person name="Nicol R."/>
            <person name="Norbu C."/>
            <person name="Norbu N."/>
            <person name="Novod N."/>
            <person name="O'Neill B."/>
            <person name="Osman S."/>
            <person name="Markiewicz E."/>
            <person name="Oyono O.L."/>
            <person name="Patti C."/>
            <person name="Phunkhang P."/>
            <person name="Pierre F."/>
            <person name="Priest M."/>
            <person name="Raghuraman S."/>
            <person name="Rege F."/>
            <person name="Reyes R."/>
            <person name="Rise C."/>
            <person name="Rogov P."/>
            <person name="Ross K."/>
            <person name="Ryan E."/>
            <person name="Settipalli S."/>
            <person name="Shea T."/>
            <person name="Sherpa N."/>
            <person name="Shi L."/>
            <person name="Shih D."/>
            <person name="Sparrow T."/>
            <person name="Spaulding J."/>
            <person name="Stalker J."/>
            <person name="Stange-Thomann N."/>
            <person name="Stavropoulos S."/>
            <person name="Stone C."/>
            <person name="Strader C."/>
            <person name="Tesfaye S."/>
            <person name="Thomson T."/>
            <person name="Thoulutsang Y."/>
            <person name="Thoulutsang D."/>
            <person name="Topham K."/>
            <person name="Topping I."/>
            <person name="Tsamla T."/>
            <person name="Vassiliev H."/>
            <person name="Vo A."/>
            <person name="Wangchuk T."/>
            <person name="Wangdi T."/>
            <person name="Weiand M."/>
            <person name="Wilkinson J."/>
            <person name="Wilson A."/>
            <person name="Yadav S."/>
            <person name="Young G."/>
            <person name="Yu Q."/>
            <person name="Zembek L."/>
            <person name="Zhong D."/>
            <person name="Zimmer A."/>
            <person name="Zwirko Z."/>
            <person name="Jaffe D.B."/>
            <person name="Alvarez P."/>
            <person name="Brockman W."/>
            <person name="Butler J."/>
            <person name="Chin C."/>
            <person name="Gnerre S."/>
            <person name="Grabherr M."/>
            <person name="Kleber M."/>
            <person name="Mauceli E."/>
            <person name="MacCallum I."/>
        </authorList>
    </citation>
    <scope>NUCLEOTIDE SEQUENCE [LARGE SCALE GENOMIC DNA]</scope>
    <source>
        <strain evidence="3">MSH-3 / Tucson 14011-0111.49</strain>
    </source>
</reference>
<evidence type="ECO:0000256" key="1">
    <source>
        <dbReference type="SAM" id="MobiDB-lite"/>
    </source>
</evidence>
<proteinExistence type="predicted"/>
<dbReference type="Proteomes" id="UP000008744">
    <property type="component" value="Unassembled WGS sequence"/>
</dbReference>
<protein>
    <submittedName>
        <fullName evidence="2">GL18295</fullName>
    </submittedName>
</protein>
<dbReference type="EMBL" id="CH479209">
    <property type="protein sequence ID" value="EDW32648.1"/>
    <property type="molecule type" value="Genomic_DNA"/>
</dbReference>
<evidence type="ECO:0000313" key="3">
    <source>
        <dbReference type="Proteomes" id="UP000008744"/>
    </source>
</evidence>
<dbReference type="AlphaFoldDB" id="B4H4N6"/>
<name>B4H4N6_DROPE</name>
<organism evidence="3">
    <name type="scientific">Drosophila persimilis</name>
    <name type="common">Fruit fly</name>
    <dbReference type="NCBI Taxonomy" id="7234"/>
    <lineage>
        <taxon>Eukaryota</taxon>
        <taxon>Metazoa</taxon>
        <taxon>Ecdysozoa</taxon>
        <taxon>Arthropoda</taxon>
        <taxon>Hexapoda</taxon>
        <taxon>Insecta</taxon>
        <taxon>Pterygota</taxon>
        <taxon>Neoptera</taxon>
        <taxon>Endopterygota</taxon>
        <taxon>Diptera</taxon>
        <taxon>Brachycera</taxon>
        <taxon>Muscomorpha</taxon>
        <taxon>Ephydroidea</taxon>
        <taxon>Drosophilidae</taxon>
        <taxon>Drosophila</taxon>
        <taxon>Sophophora</taxon>
    </lineage>
</organism>